<dbReference type="Proteomes" id="UP001379235">
    <property type="component" value="Unassembled WGS sequence"/>
</dbReference>
<keyword evidence="7" id="KW-1185">Reference proteome</keyword>
<comment type="subcellular location">
    <subcellularLocation>
        <location evidence="1">Membrane</location>
        <topology evidence="1">Multi-pass membrane protein</topology>
    </subcellularLocation>
</comment>
<evidence type="ECO:0000256" key="5">
    <source>
        <dbReference type="SAM" id="Phobius"/>
    </source>
</evidence>
<reference evidence="6 7" key="1">
    <citation type="submission" date="2024-03" db="EMBL/GenBank/DDBJ databases">
        <authorList>
            <person name="Jo J.-H."/>
        </authorList>
    </citation>
    <scope>NUCLEOTIDE SEQUENCE [LARGE SCALE GENOMIC DNA]</scope>
    <source>
        <strain evidence="6 7">AS3R-12</strain>
    </source>
</reference>
<gene>
    <name evidence="6" type="ORF">WG900_07900</name>
</gene>
<evidence type="ECO:0000256" key="4">
    <source>
        <dbReference type="ARBA" id="ARBA00023136"/>
    </source>
</evidence>
<accession>A0ABU8S7A1</accession>
<name>A0ABU8S7A1_9SPHN</name>
<organism evidence="6 7">
    <name type="scientific">Novosphingobium aquae</name>
    <dbReference type="NCBI Taxonomy" id="3133435"/>
    <lineage>
        <taxon>Bacteria</taxon>
        <taxon>Pseudomonadati</taxon>
        <taxon>Pseudomonadota</taxon>
        <taxon>Alphaproteobacteria</taxon>
        <taxon>Sphingomonadales</taxon>
        <taxon>Sphingomonadaceae</taxon>
        <taxon>Novosphingobium</taxon>
    </lineage>
</organism>
<evidence type="ECO:0000256" key="2">
    <source>
        <dbReference type="ARBA" id="ARBA00022692"/>
    </source>
</evidence>
<evidence type="ECO:0000256" key="1">
    <source>
        <dbReference type="ARBA" id="ARBA00004141"/>
    </source>
</evidence>
<feature type="transmembrane region" description="Helical" evidence="5">
    <location>
        <begin position="102"/>
        <end position="121"/>
    </location>
</feature>
<dbReference type="Pfam" id="PF13564">
    <property type="entry name" value="DoxX_2"/>
    <property type="match status" value="1"/>
</dbReference>
<evidence type="ECO:0000313" key="6">
    <source>
        <dbReference type="EMBL" id="MEJ6009840.1"/>
    </source>
</evidence>
<feature type="transmembrane region" description="Helical" evidence="5">
    <location>
        <begin position="50"/>
        <end position="69"/>
    </location>
</feature>
<dbReference type="InterPro" id="IPR032808">
    <property type="entry name" value="DoxX"/>
</dbReference>
<keyword evidence="3 5" id="KW-1133">Transmembrane helix</keyword>
<keyword evidence="4 5" id="KW-0472">Membrane</keyword>
<sequence>MPSAVCRALIAALCLLLAAFFAFVGWNKAFASLADLARYGAWTVFLPEWAGRVVGWSEIALAAGLLSIFVPRRRAVARWSALLLIANQIVAALVHLTHGETAALPQNGVLIALLFAVAIFARPNFARGAMP</sequence>
<comment type="caution">
    <text evidence="6">The sequence shown here is derived from an EMBL/GenBank/DDBJ whole genome shotgun (WGS) entry which is preliminary data.</text>
</comment>
<feature type="transmembrane region" description="Helical" evidence="5">
    <location>
        <begin position="76"/>
        <end position="96"/>
    </location>
</feature>
<evidence type="ECO:0000313" key="7">
    <source>
        <dbReference type="Proteomes" id="UP001379235"/>
    </source>
</evidence>
<protein>
    <submittedName>
        <fullName evidence="6">DoxX family protein</fullName>
    </submittedName>
</protein>
<dbReference type="RefSeq" id="WP_339966146.1">
    <property type="nucleotide sequence ID" value="NZ_JBBHJY010000003.1"/>
</dbReference>
<proteinExistence type="predicted"/>
<evidence type="ECO:0000256" key="3">
    <source>
        <dbReference type="ARBA" id="ARBA00022989"/>
    </source>
</evidence>
<dbReference type="EMBL" id="JBBHJY010000003">
    <property type="protein sequence ID" value="MEJ6009840.1"/>
    <property type="molecule type" value="Genomic_DNA"/>
</dbReference>
<keyword evidence="2 5" id="KW-0812">Transmembrane</keyword>